<evidence type="ECO:0000256" key="6">
    <source>
        <dbReference type="ARBA" id="ARBA00022842"/>
    </source>
</evidence>
<feature type="binding site" evidence="11">
    <location>
        <position position="9"/>
    </location>
    <ligand>
        <name>Mg(2+)</name>
        <dbReference type="ChEBI" id="CHEBI:18420"/>
    </ligand>
</feature>
<dbReference type="PANTHER" id="PTHR39651:SF1">
    <property type="entry name" value="HOLLIDAY JUNCTION RESOLVASE HJC"/>
    <property type="match status" value="1"/>
</dbReference>
<comment type="catalytic activity">
    <reaction evidence="10 11">
        <text>Endonucleolytic cleavage at a junction such as a reciprocal single-stranded crossover between two homologous DNA duplexes (Holliday junction).</text>
        <dbReference type="EC" id="3.1.21.10"/>
    </reaction>
</comment>
<comment type="function">
    <text evidence="11">A structure-specific endonuclease that resolves Holliday junction (HJ) intermediates during genetic recombination. Cleaves 4-way DNA junctions introducing paired nicks in opposing strands, leaving a 5'-terminal phosphate and a 3'-terminal hydroxyl group that are subsequently ligated to produce recombinant products.</text>
</comment>
<dbReference type="InterPro" id="IPR011335">
    <property type="entry name" value="Restrct_endonuc-II-like"/>
</dbReference>
<dbReference type="EC" id="3.1.21.10" evidence="11"/>
<dbReference type="InterPro" id="IPR002732">
    <property type="entry name" value="Hjc"/>
</dbReference>
<dbReference type="Pfam" id="PF01870">
    <property type="entry name" value="Hjc"/>
    <property type="match status" value="1"/>
</dbReference>
<evidence type="ECO:0000256" key="1">
    <source>
        <dbReference type="ARBA" id="ARBA00022722"/>
    </source>
</evidence>
<evidence type="ECO:0000256" key="3">
    <source>
        <dbReference type="ARBA" id="ARBA00022759"/>
    </source>
</evidence>
<dbReference type="Gene3D" id="3.40.1350.10">
    <property type="match status" value="1"/>
</dbReference>
<dbReference type="GO" id="GO:0006310">
    <property type="term" value="P:DNA recombination"/>
    <property type="evidence" value="ECO:0007669"/>
    <property type="project" value="UniProtKB-UniRule"/>
</dbReference>
<organism evidence="12 13">
    <name type="scientific">Methanobrevibacter millerae</name>
    <dbReference type="NCBI Taxonomy" id="230361"/>
    <lineage>
        <taxon>Archaea</taxon>
        <taxon>Methanobacteriati</taxon>
        <taxon>Methanobacteriota</taxon>
        <taxon>Methanomada group</taxon>
        <taxon>Methanobacteria</taxon>
        <taxon>Methanobacteriales</taxon>
        <taxon>Methanobacteriaceae</taxon>
        <taxon>Methanobrevibacter</taxon>
    </lineage>
</organism>
<dbReference type="PIRSF" id="PIRSF004985">
    <property type="entry name" value="Hlld_jn_rslvs_ar"/>
    <property type="match status" value="1"/>
</dbReference>
<evidence type="ECO:0000256" key="10">
    <source>
        <dbReference type="ARBA" id="ARBA00029354"/>
    </source>
</evidence>
<reference evidence="12 13" key="1">
    <citation type="submission" date="2015-04" db="EMBL/GenBank/DDBJ databases">
        <title>The complete genome sequence of the rumen methanogen Methanobrevibacter millerae SM9.</title>
        <authorList>
            <person name="Leahy S.C."/>
            <person name="Kelly W.J."/>
            <person name="Pacheco D.M."/>
            <person name="Li D."/>
            <person name="Altermann E."/>
            <person name="Attwood G.T."/>
        </authorList>
    </citation>
    <scope>NUCLEOTIDE SEQUENCE [LARGE SCALE GENOMIC DNA]</scope>
    <source>
        <strain evidence="12 13">SM9</strain>
    </source>
</reference>
<name>A0A0U3EMP8_9EURY</name>
<dbReference type="Proteomes" id="UP000067738">
    <property type="component" value="Chromosome"/>
</dbReference>
<sequence length="136" mass="15393">MAKKGSAEERDLVHKLWERNFAAMRAPASGGATKRPLPDVVAGNGKLYLAIEVKTTTKDKIYIDGDQIDALLEFSNIFGAKSYIGVKFKYTKWLFLEPENTERTRNGNYKVEKDFALEKGLEIDEIAGIDKQMKFE</sequence>
<evidence type="ECO:0000256" key="9">
    <source>
        <dbReference type="ARBA" id="ARBA00023204"/>
    </source>
</evidence>
<feature type="active site" evidence="11">
    <location>
        <position position="29"/>
    </location>
</feature>
<dbReference type="EMBL" id="CP011266">
    <property type="protein sequence ID" value="ALT69869.1"/>
    <property type="molecule type" value="Genomic_DNA"/>
</dbReference>
<keyword evidence="3 11" id="KW-0255">Endonuclease</keyword>
<evidence type="ECO:0000313" key="13">
    <source>
        <dbReference type="Proteomes" id="UP000067738"/>
    </source>
</evidence>
<evidence type="ECO:0000256" key="7">
    <source>
        <dbReference type="ARBA" id="ARBA00023125"/>
    </source>
</evidence>
<dbReference type="GO" id="GO:0003677">
    <property type="term" value="F:DNA binding"/>
    <property type="evidence" value="ECO:0007669"/>
    <property type="project" value="UniProtKB-KW"/>
</dbReference>
<accession>A0A0U3EMP8</accession>
<keyword evidence="6 11" id="KW-0460">Magnesium</keyword>
<evidence type="ECO:0000313" key="12">
    <source>
        <dbReference type="EMBL" id="ALT69869.1"/>
    </source>
</evidence>
<dbReference type="OrthoDB" id="34330at2157"/>
<dbReference type="InterPro" id="IPR014428">
    <property type="entry name" value="Hjc_arc"/>
</dbReference>
<keyword evidence="7 11" id="KW-0238">DNA-binding</keyword>
<comment type="subunit">
    <text evidence="11">Homodimer.</text>
</comment>
<dbReference type="NCBIfam" id="NF040854">
    <property type="entry name" value="Hol_resolv_Hjc"/>
    <property type="match status" value="1"/>
</dbReference>
<dbReference type="KEGG" id="mmil:sm9_2113"/>
<dbReference type="GO" id="GO:0000287">
    <property type="term" value="F:magnesium ion binding"/>
    <property type="evidence" value="ECO:0007669"/>
    <property type="project" value="UniProtKB-UniRule"/>
</dbReference>
<keyword evidence="5 11" id="KW-0378">Hydrolase</keyword>
<gene>
    <name evidence="11 12" type="primary">hjc</name>
    <name evidence="12" type="ORF">sm9_2113</name>
</gene>
<protein>
    <recommendedName>
        <fullName evidence="11">Crossover junction endodeoxyribonuclease Hjc</fullName>
        <shortName evidence="11">Hjc</shortName>
        <ecNumber evidence="11">3.1.21.10</ecNumber>
    </recommendedName>
    <alternativeName>
        <fullName evidence="11">Holliday junction resolvase Hjc</fullName>
    </alternativeName>
</protein>
<comment type="cofactor">
    <cofactor evidence="11">
        <name>Mg(2+)</name>
        <dbReference type="ChEBI" id="CHEBI:18420"/>
    </cofactor>
    <text evidence="11">Binds 1 Mg(2+) ion per subunit.</text>
</comment>
<dbReference type="GO" id="GO:0008821">
    <property type="term" value="F:crossover junction DNA endonuclease activity"/>
    <property type="evidence" value="ECO:0007669"/>
    <property type="project" value="UniProtKB-UniRule"/>
</dbReference>
<evidence type="ECO:0000256" key="5">
    <source>
        <dbReference type="ARBA" id="ARBA00022801"/>
    </source>
</evidence>
<dbReference type="RefSeq" id="WP_058740355.1">
    <property type="nucleotide sequence ID" value="NZ_CP011266.1"/>
</dbReference>
<keyword evidence="9 11" id="KW-0234">DNA repair</keyword>
<keyword evidence="4 11" id="KW-0227">DNA damage</keyword>
<keyword evidence="8 11" id="KW-0233">DNA recombination</keyword>
<dbReference type="AlphaFoldDB" id="A0A0U3EMP8"/>
<dbReference type="GO" id="GO:0006281">
    <property type="term" value="P:DNA repair"/>
    <property type="evidence" value="ECO:0007669"/>
    <property type="project" value="UniProtKB-UniRule"/>
</dbReference>
<feature type="binding site" evidence="11">
    <location>
        <position position="52"/>
    </location>
    <ligand>
        <name>Mg(2+)</name>
        <dbReference type="ChEBI" id="CHEBI:18420"/>
    </ligand>
</feature>
<feature type="binding site" evidence="11">
    <location>
        <position position="39"/>
    </location>
    <ligand>
        <name>Mg(2+)</name>
        <dbReference type="ChEBI" id="CHEBI:18420"/>
    </ligand>
</feature>
<keyword evidence="2 11" id="KW-0479">Metal-binding</keyword>
<evidence type="ECO:0000256" key="2">
    <source>
        <dbReference type="ARBA" id="ARBA00022723"/>
    </source>
</evidence>
<dbReference type="HAMAP" id="MF_01490">
    <property type="entry name" value="HJ_Resolv_Hjc"/>
    <property type="match status" value="1"/>
</dbReference>
<dbReference type="InterPro" id="IPR011856">
    <property type="entry name" value="tRNA_endonuc-like_dom_sf"/>
</dbReference>
<keyword evidence="1 11" id="KW-0540">Nuclease</keyword>
<comment type="similarity">
    <text evidence="11">Belongs to the Holliday junction resolvase Hjc family.</text>
</comment>
<dbReference type="CDD" id="cd00523">
    <property type="entry name" value="Holliday_junction_resolvase"/>
    <property type="match status" value="1"/>
</dbReference>
<evidence type="ECO:0000256" key="4">
    <source>
        <dbReference type="ARBA" id="ARBA00022763"/>
    </source>
</evidence>
<evidence type="ECO:0000256" key="8">
    <source>
        <dbReference type="ARBA" id="ARBA00023172"/>
    </source>
</evidence>
<dbReference type="SUPFAM" id="SSF52980">
    <property type="entry name" value="Restriction endonuclease-like"/>
    <property type="match status" value="1"/>
</dbReference>
<dbReference type="PANTHER" id="PTHR39651">
    <property type="entry name" value="HOLLIDAY JUNCTION RESOLVASE HJC"/>
    <property type="match status" value="1"/>
</dbReference>
<keyword evidence="13" id="KW-1185">Reference proteome</keyword>
<feature type="site" description="Transition state stabilizer" evidence="11">
    <location>
        <position position="54"/>
    </location>
</feature>
<evidence type="ECO:0000256" key="11">
    <source>
        <dbReference type="HAMAP-Rule" id="MF_01490"/>
    </source>
</evidence>
<dbReference type="GeneID" id="26737066"/>
<proteinExistence type="inferred from homology"/>
<dbReference type="PATRIC" id="fig|230361.4.peg.2185"/>